<comment type="caution">
    <text evidence="1">The sequence shown here is derived from an EMBL/GenBank/DDBJ whole genome shotgun (WGS) entry which is preliminary data.</text>
</comment>
<proteinExistence type="predicted"/>
<dbReference type="EMBL" id="JAAZON010000532">
    <property type="protein sequence ID" value="NMC63822.1"/>
    <property type="molecule type" value="Genomic_DNA"/>
</dbReference>
<sequence length="207" mass="23614">MRFDNSRFPGFDLGPDDGRESEFNLNEIIHFPTSEGLDLGSLVDEAQEWLISNTPSFQRLQAQVKRGDTPSQFQIDDALDSLERTFQKLSNADDTTHEDILGLNFALAIQLLNYERTEEGENRLYDLLAGLREETGDLIGLKAFVFNALGQNCLKEGDLCRAAEFFDDAIESIETHKIQHKETLLNAYANRAELYIYLTSKEDWRLT</sequence>
<feature type="non-terminal residue" evidence="1">
    <location>
        <position position="207"/>
    </location>
</feature>
<evidence type="ECO:0000313" key="2">
    <source>
        <dbReference type="Proteomes" id="UP000524246"/>
    </source>
</evidence>
<evidence type="ECO:0008006" key="3">
    <source>
        <dbReference type="Google" id="ProtNLM"/>
    </source>
</evidence>
<dbReference type="Proteomes" id="UP000524246">
    <property type="component" value="Unassembled WGS sequence"/>
</dbReference>
<organism evidence="1 2">
    <name type="scientific">SAR324 cluster bacterium</name>
    <dbReference type="NCBI Taxonomy" id="2024889"/>
    <lineage>
        <taxon>Bacteria</taxon>
        <taxon>Deltaproteobacteria</taxon>
        <taxon>SAR324 cluster</taxon>
    </lineage>
</organism>
<gene>
    <name evidence="1" type="ORF">GYA55_11720</name>
</gene>
<accession>A0A7X9IL34</accession>
<name>A0A7X9IL34_9DELT</name>
<reference evidence="1 2" key="1">
    <citation type="journal article" date="2020" name="Biotechnol. Biofuels">
        <title>New insights from the biogas microbiome by comprehensive genome-resolved metagenomics of nearly 1600 species originating from multiple anaerobic digesters.</title>
        <authorList>
            <person name="Campanaro S."/>
            <person name="Treu L."/>
            <person name="Rodriguez-R L.M."/>
            <person name="Kovalovszki A."/>
            <person name="Ziels R.M."/>
            <person name="Maus I."/>
            <person name="Zhu X."/>
            <person name="Kougias P.G."/>
            <person name="Basile A."/>
            <person name="Luo G."/>
            <person name="Schluter A."/>
            <person name="Konstantinidis K.T."/>
            <person name="Angelidaki I."/>
        </authorList>
    </citation>
    <scope>NUCLEOTIDE SEQUENCE [LARGE SCALE GENOMIC DNA]</scope>
    <source>
        <strain evidence="1">AS27yjCOA_65</strain>
    </source>
</reference>
<dbReference type="AlphaFoldDB" id="A0A7X9IL34"/>
<dbReference type="InterPro" id="IPR011990">
    <property type="entry name" value="TPR-like_helical_dom_sf"/>
</dbReference>
<protein>
    <recommendedName>
        <fullName evidence="3">Tetratricopeptide repeat protein</fullName>
    </recommendedName>
</protein>
<evidence type="ECO:0000313" key="1">
    <source>
        <dbReference type="EMBL" id="NMC63822.1"/>
    </source>
</evidence>
<dbReference type="SUPFAM" id="SSF48452">
    <property type="entry name" value="TPR-like"/>
    <property type="match status" value="1"/>
</dbReference>